<dbReference type="Proteomes" id="UP001320706">
    <property type="component" value="Unassembled WGS sequence"/>
</dbReference>
<organism evidence="1 2">
    <name type="scientific">Zalaria obscura</name>
    <dbReference type="NCBI Taxonomy" id="2024903"/>
    <lineage>
        <taxon>Eukaryota</taxon>
        <taxon>Fungi</taxon>
        <taxon>Dikarya</taxon>
        <taxon>Ascomycota</taxon>
        <taxon>Pezizomycotina</taxon>
        <taxon>Dothideomycetes</taxon>
        <taxon>Dothideomycetidae</taxon>
        <taxon>Dothideales</taxon>
        <taxon>Zalariaceae</taxon>
        <taxon>Zalaria</taxon>
    </lineage>
</organism>
<reference evidence="1" key="1">
    <citation type="submission" date="2024-02" db="EMBL/GenBank/DDBJ databases">
        <title>Metagenome Assembled Genome of Zalaria obscura JY119.</title>
        <authorList>
            <person name="Vighnesh L."/>
            <person name="Jagadeeshwari U."/>
            <person name="Venkata Ramana C."/>
            <person name="Sasikala C."/>
        </authorList>
    </citation>
    <scope>NUCLEOTIDE SEQUENCE</scope>
    <source>
        <strain evidence="1">JY119</strain>
    </source>
</reference>
<gene>
    <name evidence="1" type="ORF">M8818_003200</name>
</gene>
<dbReference type="EMBL" id="JAMKPW020000013">
    <property type="protein sequence ID" value="KAK8211545.1"/>
    <property type="molecule type" value="Genomic_DNA"/>
</dbReference>
<protein>
    <submittedName>
        <fullName evidence="1">Uncharacterized protein</fullName>
    </submittedName>
</protein>
<accession>A0ACC3SFX3</accession>
<comment type="caution">
    <text evidence="1">The sequence shown here is derived from an EMBL/GenBank/DDBJ whole genome shotgun (WGS) entry which is preliminary data.</text>
</comment>
<evidence type="ECO:0000313" key="1">
    <source>
        <dbReference type="EMBL" id="KAK8211545.1"/>
    </source>
</evidence>
<proteinExistence type="predicted"/>
<evidence type="ECO:0000313" key="2">
    <source>
        <dbReference type="Proteomes" id="UP001320706"/>
    </source>
</evidence>
<sequence>MPGTTLAEADVEKNDDEIKPDSQTEDEEEEGEGHFEDRLDAETGEYVSEDKETAPNDKEVEKAVQSDNDKSRARYLKGHHNLIKRVFADSKILLANPTDEDLRRRGGEDKVELMSSHTE</sequence>
<keyword evidence="2" id="KW-1185">Reference proteome</keyword>
<name>A0ACC3SFX3_9PEZI</name>